<dbReference type="PRINTS" id="PR00385">
    <property type="entry name" value="P450"/>
</dbReference>
<dbReference type="PRINTS" id="PR00463">
    <property type="entry name" value="EP450I"/>
</dbReference>
<name>A0AAV5A0D2_9AGAM</name>
<dbReference type="AlphaFoldDB" id="A0AAV5A0D2"/>
<evidence type="ECO:0000256" key="2">
    <source>
        <dbReference type="ARBA" id="ARBA00022617"/>
    </source>
</evidence>
<evidence type="ECO:0000256" key="7">
    <source>
        <dbReference type="PIRSR" id="PIRSR602401-1"/>
    </source>
</evidence>
<comment type="cofactor">
    <cofactor evidence="7">
        <name>heme</name>
        <dbReference type="ChEBI" id="CHEBI:30413"/>
    </cofactor>
</comment>
<proteinExistence type="inferred from homology"/>
<evidence type="ECO:0000256" key="8">
    <source>
        <dbReference type="RuleBase" id="RU000461"/>
    </source>
</evidence>
<dbReference type="GO" id="GO:0020037">
    <property type="term" value="F:heme binding"/>
    <property type="evidence" value="ECO:0007669"/>
    <property type="project" value="InterPro"/>
</dbReference>
<dbReference type="GO" id="GO:0005506">
    <property type="term" value="F:iron ion binding"/>
    <property type="evidence" value="ECO:0007669"/>
    <property type="project" value="InterPro"/>
</dbReference>
<protein>
    <recommendedName>
        <fullName evidence="12">Cytochrome P450</fullName>
    </recommendedName>
</protein>
<reference evidence="10" key="1">
    <citation type="submission" date="2021-10" db="EMBL/GenBank/DDBJ databases">
        <title>De novo Genome Assembly of Clathrus columnatus (Basidiomycota, Fungi) Using Illumina and Nanopore Sequence Data.</title>
        <authorList>
            <person name="Ogiso-Tanaka E."/>
            <person name="Itagaki H."/>
            <person name="Hosoya T."/>
            <person name="Hosaka K."/>
        </authorList>
    </citation>
    <scope>NUCLEOTIDE SEQUENCE</scope>
    <source>
        <strain evidence="10">MO-923</strain>
    </source>
</reference>
<evidence type="ECO:0000256" key="9">
    <source>
        <dbReference type="SAM" id="SignalP"/>
    </source>
</evidence>
<keyword evidence="6 8" id="KW-0503">Monooxygenase</keyword>
<keyword evidence="5 7" id="KW-0408">Iron</keyword>
<feature type="signal peptide" evidence="9">
    <location>
        <begin position="1"/>
        <end position="20"/>
    </location>
</feature>
<sequence>MGILINLVCAFVAWKTYSFAAALRSVNYIPGMRPPFSPLSLFGAILPTSWWNPGLNWPWELRKTDVVKQLLGNEGKTHLVKPEELTSALLLWGDNLVSANGEMWKRHRRILAPTFTPTTYSLVVKETIATYKEMIINENWDGKDSLFISGFNRIPLRFALIIIARCGFGLPMSWTEEQPGTMSFGEALAVVSETAIPRLILPNWVYKLPIKKLKDLDRAWATLAKFMHEFVDTRRQDIANDRETFVQRGDLFTRLVEAYDGEGKLGLEEQEVIGNTFTFMFAGHETTACGLNATLGFLAIYQEEQEKAYREILDTIPAGEDPTIENITKLRHVLACFNEALRIYPAGVMLTRDVPVDIPLKVARPVEKTIVLKAGSRMIIDMVGIHHNPHTFPNPDKFIPSRWYEVPEHDVSIFGAGPRACIGRKFSHTEALTFLALFLREWKIDIVLAEGESREVYEERVMGKAGRVGLAFGVGEISLKLTRRVALS</sequence>
<evidence type="ECO:0000256" key="3">
    <source>
        <dbReference type="ARBA" id="ARBA00022723"/>
    </source>
</evidence>
<keyword evidence="4 8" id="KW-0560">Oxidoreductase</keyword>
<dbReference type="InterPro" id="IPR017972">
    <property type="entry name" value="Cyt_P450_CS"/>
</dbReference>
<evidence type="ECO:0000313" key="10">
    <source>
        <dbReference type="EMBL" id="GJJ06948.1"/>
    </source>
</evidence>
<dbReference type="PROSITE" id="PS00086">
    <property type="entry name" value="CYTOCHROME_P450"/>
    <property type="match status" value="1"/>
</dbReference>
<keyword evidence="3 7" id="KW-0479">Metal-binding</keyword>
<evidence type="ECO:0000256" key="1">
    <source>
        <dbReference type="ARBA" id="ARBA00010617"/>
    </source>
</evidence>
<dbReference type="GO" id="GO:0004497">
    <property type="term" value="F:monooxygenase activity"/>
    <property type="evidence" value="ECO:0007669"/>
    <property type="project" value="UniProtKB-KW"/>
</dbReference>
<keyword evidence="9" id="KW-0732">Signal</keyword>
<dbReference type="Proteomes" id="UP001050691">
    <property type="component" value="Unassembled WGS sequence"/>
</dbReference>
<keyword evidence="11" id="KW-1185">Reference proteome</keyword>
<dbReference type="Pfam" id="PF00067">
    <property type="entry name" value="p450"/>
    <property type="match status" value="1"/>
</dbReference>
<dbReference type="InterPro" id="IPR001128">
    <property type="entry name" value="Cyt_P450"/>
</dbReference>
<organism evidence="10 11">
    <name type="scientific">Clathrus columnatus</name>
    <dbReference type="NCBI Taxonomy" id="1419009"/>
    <lineage>
        <taxon>Eukaryota</taxon>
        <taxon>Fungi</taxon>
        <taxon>Dikarya</taxon>
        <taxon>Basidiomycota</taxon>
        <taxon>Agaricomycotina</taxon>
        <taxon>Agaricomycetes</taxon>
        <taxon>Phallomycetidae</taxon>
        <taxon>Phallales</taxon>
        <taxon>Clathraceae</taxon>
        <taxon>Clathrus</taxon>
    </lineage>
</organism>
<comment type="similarity">
    <text evidence="1 8">Belongs to the cytochrome P450 family.</text>
</comment>
<keyword evidence="2 7" id="KW-0349">Heme</keyword>
<evidence type="ECO:0008006" key="12">
    <source>
        <dbReference type="Google" id="ProtNLM"/>
    </source>
</evidence>
<dbReference type="Gene3D" id="1.10.630.10">
    <property type="entry name" value="Cytochrome P450"/>
    <property type="match status" value="1"/>
</dbReference>
<dbReference type="SUPFAM" id="SSF48264">
    <property type="entry name" value="Cytochrome P450"/>
    <property type="match status" value="1"/>
</dbReference>
<dbReference type="InterPro" id="IPR036396">
    <property type="entry name" value="Cyt_P450_sf"/>
</dbReference>
<evidence type="ECO:0000313" key="11">
    <source>
        <dbReference type="Proteomes" id="UP001050691"/>
    </source>
</evidence>
<dbReference type="EMBL" id="BPWL01000002">
    <property type="protein sequence ID" value="GJJ06948.1"/>
    <property type="molecule type" value="Genomic_DNA"/>
</dbReference>
<dbReference type="InterPro" id="IPR050196">
    <property type="entry name" value="Cytochrome_P450_Monoox"/>
</dbReference>
<evidence type="ECO:0000256" key="6">
    <source>
        <dbReference type="ARBA" id="ARBA00023033"/>
    </source>
</evidence>
<comment type="caution">
    <text evidence="10">The sequence shown here is derived from an EMBL/GenBank/DDBJ whole genome shotgun (WGS) entry which is preliminary data.</text>
</comment>
<evidence type="ECO:0000256" key="4">
    <source>
        <dbReference type="ARBA" id="ARBA00023002"/>
    </source>
</evidence>
<dbReference type="GO" id="GO:0016705">
    <property type="term" value="F:oxidoreductase activity, acting on paired donors, with incorporation or reduction of molecular oxygen"/>
    <property type="evidence" value="ECO:0007669"/>
    <property type="project" value="InterPro"/>
</dbReference>
<feature type="chain" id="PRO_5043685908" description="Cytochrome P450" evidence="9">
    <location>
        <begin position="21"/>
        <end position="488"/>
    </location>
</feature>
<evidence type="ECO:0000256" key="5">
    <source>
        <dbReference type="ARBA" id="ARBA00023004"/>
    </source>
</evidence>
<gene>
    <name evidence="10" type="ORF">Clacol_001144</name>
</gene>
<feature type="binding site" description="axial binding residue" evidence="7">
    <location>
        <position position="421"/>
    </location>
    <ligand>
        <name>heme</name>
        <dbReference type="ChEBI" id="CHEBI:30413"/>
    </ligand>
    <ligandPart>
        <name>Fe</name>
        <dbReference type="ChEBI" id="CHEBI:18248"/>
    </ligandPart>
</feature>
<dbReference type="PANTHER" id="PTHR24291">
    <property type="entry name" value="CYTOCHROME P450 FAMILY 4"/>
    <property type="match status" value="1"/>
</dbReference>
<dbReference type="PANTHER" id="PTHR24291:SF50">
    <property type="entry name" value="BIFUNCTIONAL ALBAFLAVENONE MONOOXYGENASE_TERPENE SYNTHASE"/>
    <property type="match status" value="1"/>
</dbReference>
<dbReference type="InterPro" id="IPR002401">
    <property type="entry name" value="Cyt_P450_E_grp-I"/>
</dbReference>
<accession>A0AAV5A0D2</accession>